<dbReference type="EMBL" id="CP022745">
    <property type="protein sequence ID" value="ASY44954.1"/>
    <property type="molecule type" value="Genomic_DNA"/>
</dbReference>
<feature type="transmembrane region" description="Helical" evidence="5">
    <location>
        <begin position="434"/>
        <end position="452"/>
    </location>
</feature>
<feature type="transmembrane region" description="Helical" evidence="5">
    <location>
        <begin position="304"/>
        <end position="335"/>
    </location>
</feature>
<sequence length="693" mass="74774">MPVRHGAEISLPLLCQGQSVARLSARTNLARESGQLLRFIIVGAANTAIAFAIYAAGIALGLGYQFASLAALVAGICSGFVAQGKVAFRSQLDSRFVPFVALWALLYLTNILLIGALAFFGIDLYLAGLLAAVPVNAVSFLALRTVIFAPQPISLQRTALLWLIGLLFVARLYVVTHLALNWDEFLNLSMLYDFRRGEMTEIFQTAFVHLFHCLPLVSTNEVDQLIAARFFTLGCAAFTSLAIFHAARRFMAIDPALVAVIAYNCFGASLLYGTDFRTDTLASAAMIGAIALATHRIMTWPQMVAMGILIAIGGALTIKSVFFLPSIGLLVLVNVWASRDFVRTAKIIAVSAAISVAVLGLILGLHAASLEKTASAASFLGRTGGATLLTGDYSVLSVFWPAAVLGNLGFWVLVLCGAVALARNDQYDAKLGGSDRLALAAFAIPALVPLIYSEVYPYFHPFLIAPISVLAGFGYARLRCVTRTALLVLLLFGAASAVWHRIDNGLAQQRATLALVHSLFPHPVPYIDHTSMVSSFPKKGFFMSRWGVTDYRKSGHPVMAATVRNDQPAFMLQTRALLAVDRITPEDSQRSEYGLFGADLDVLRDNYIRYWGPLFLPGKMLTGSGRTRIEIGGAYRVEGQGRLVANGRSYSDGEIVRLNPGEYAYAADGPLRLFWAAPPPPATPPPASLFSGW</sequence>
<feature type="transmembrane region" description="Helical" evidence="5">
    <location>
        <begin position="125"/>
        <end position="147"/>
    </location>
</feature>
<feature type="transmembrane region" description="Helical" evidence="5">
    <location>
        <begin position="485"/>
        <end position="502"/>
    </location>
</feature>
<feature type="transmembrane region" description="Helical" evidence="5">
    <location>
        <begin position="62"/>
        <end position="84"/>
    </location>
</feature>
<dbReference type="InterPro" id="IPR007267">
    <property type="entry name" value="GtrA_DPMS_TM"/>
</dbReference>
<evidence type="ECO:0000256" key="5">
    <source>
        <dbReference type="SAM" id="Phobius"/>
    </source>
</evidence>
<feature type="transmembrane region" description="Helical" evidence="5">
    <location>
        <begin position="280"/>
        <end position="298"/>
    </location>
</feature>
<feature type="transmembrane region" description="Helical" evidence="5">
    <location>
        <begin position="96"/>
        <end position="119"/>
    </location>
</feature>
<evidence type="ECO:0000256" key="3">
    <source>
        <dbReference type="ARBA" id="ARBA00022989"/>
    </source>
</evidence>
<dbReference type="Pfam" id="PF04138">
    <property type="entry name" value="GtrA_DPMS_TM"/>
    <property type="match status" value="1"/>
</dbReference>
<gene>
    <name evidence="7" type="ORF">CJD35_11250</name>
</gene>
<feature type="transmembrane region" description="Helical" evidence="5">
    <location>
        <begin position="202"/>
        <end position="219"/>
    </location>
</feature>
<feature type="transmembrane region" description="Helical" evidence="5">
    <location>
        <begin position="458"/>
        <end position="478"/>
    </location>
</feature>
<comment type="subcellular location">
    <subcellularLocation>
        <location evidence="1">Membrane</location>
        <topology evidence="1">Multi-pass membrane protein</topology>
    </subcellularLocation>
</comment>
<feature type="transmembrane region" description="Helical" evidence="5">
    <location>
        <begin position="253"/>
        <end position="273"/>
    </location>
</feature>
<feature type="transmembrane region" description="Helical" evidence="5">
    <location>
        <begin position="159"/>
        <end position="182"/>
    </location>
</feature>
<protein>
    <recommendedName>
        <fullName evidence="6">GtrA/DPMS transmembrane domain-containing protein</fullName>
    </recommendedName>
</protein>
<dbReference type="GO" id="GO:0016020">
    <property type="term" value="C:membrane"/>
    <property type="evidence" value="ECO:0007669"/>
    <property type="project" value="UniProtKB-SubCell"/>
</dbReference>
<feature type="domain" description="GtrA/DPMS transmembrane" evidence="6">
    <location>
        <begin position="38"/>
        <end position="148"/>
    </location>
</feature>
<name>A0A249MUW2_SPHXE</name>
<dbReference type="Proteomes" id="UP000217141">
    <property type="component" value="Chromosome I"/>
</dbReference>
<feature type="transmembrane region" description="Helical" evidence="5">
    <location>
        <begin position="398"/>
        <end position="422"/>
    </location>
</feature>
<organism evidence="7 8">
    <name type="scientific">Sphingobium xenophagum</name>
    <dbReference type="NCBI Taxonomy" id="121428"/>
    <lineage>
        <taxon>Bacteria</taxon>
        <taxon>Pseudomonadati</taxon>
        <taxon>Pseudomonadota</taxon>
        <taxon>Alphaproteobacteria</taxon>
        <taxon>Sphingomonadales</taxon>
        <taxon>Sphingomonadaceae</taxon>
        <taxon>Sphingobium</taxon>
    </lineage>
</organism>
<evidence type="ECO:0000256" key="4">
    <source>
        <dbReference type="ARBA" id="ARBA00023136"/>
    </source>
</evidence>
<keyword evidence="3 5" id="KW-1133">Transmembrane helix</keyword>
<evidence type="ECO:0000313" key="7">
    <source>
        <dbReference type="EMBL" id="ASY44954.1"/>
    </source>
</evidence>
<dbReference type="KEGG" id="shyd:CJD35_11250"/>
<keyword evidence="2 5" id="KW-0812">Transmembrane</keyword>
<feature type="transmembrane region" description="Helical" evidence="5">
    <location>
        <begin position="226"/>
        <end position="247"/>
    </location>
</feature>
<reference evidence="7 8" key="1">
    <citation type="submission" date="2017-08" db="EMBL/GenBank/DDBJ databases">
        <title>Whole Genome Sequence of Sphingobium hydrophobicum C1: Insights into Adaption to the Electronic-waste Contaminated Sediment.</title>
        <authorList>
            <person name="Song D."/>
            <person name="Chen X."/>
            <person name="Xu M."/>
        </authorList>
    </citation>
    <scope>NUCLEOTIDE SEQUENCE [LARGE SCALE GENOMIC DNA]</scope>
    <source>
        <strain evidence="7 8">C1</strain>
    </source>
</reference>
<feature type="transmembrane region" description="Helical" evidence="5">
    <location>
        <begin position="347"/>
        <end position="368"/>
    </location>
</feature>
<feature type="transmembrane region" description="Helical" evidence="5">
    <location>
        <begin position="36"/>
        <end position="56"/>
    </location>
</feature>
<evidence type="ECO:0000256" key="1">
    <source>
        <dbReference type="ARBA" id="ARBA00004141"/>
    </source>
</evidence>
<evidence type="ECO:0000256" key="2">
    <source>
        <dbReference type="ARBA" id="ARBA00022692"/>
    </source>
</evidence>
<keyword evidence="4 5" id="KW-0472">Membrane</keyword>
<evidence type="ECO:0000259" key="6">
    <source>
        <dbReference type="Pfam" id="PF04138"/>
    </source>
</evidence>
<accession>A0A249MUW2</accession>
<dbReference type="GO" id="GO:0000271">
    <property type="term" value="P:polysaccharide biosynthetic process"/>
    <property type="evidence" value="ECO:0007669"/>
    <property type="project" value="InterPro"/>
</dbReference>
<evidence type="ECO:0000313" key="8">
    <source>
        <dbReference type="Proteomes" id="UP000217141"/>
    </source>
</evidence>
<proteinExistence type="predicted"/>
<dbReference type="AlphaFoldDB" id="A0A249MUW2"/>